<organism evidence="1 2">
    <name type="scientific">Cichorium intybus</name>
    <name type="common">Chicory</name>
    <dbReference type="NCBI Taxonomy" id="13427"/>
    <lineage>
        <taxon>Eukaryota</taxon>
        <taxon>Viridiplantae</taxon>
        <taxon>Streptophyta</taxon>
        <taxon>Embryophyta</taxon>
        <taxon>Tracheophyta</taxon>
        <taxon>Spermatophyta</taxon>
        <taxon>Magnoliopsida</taxon>
        <taxon>eudicotyledons</taxon>
        <taxon>Gunneridae</taxon>
        <taxon>Pentapetalae</taxon>
        <taxon>asterids</taxon>
        <taxon>campanulids</taxon>
        <taxon>Asterales</taxon>
        <taxon>Asteraceae</taxon>
        <taxon>Cichorioideae</taxon>
        <taxon>Cichorieae</taxon>
        <taxon>Cichoriinae</taxon>
        <taxon>Cichorium</taxon>
    </lineage>
</organism>
<dbReference type="EMBL" id="CM042014">
    <property type="protein sequence ID" value="KAI3724576.1"/>
    <property type="molecule type" value="Genomic_DNA"/>
</dbReference>
<name>A0ACB9BR98_CICIN</name>
<proteinExistence type="predicted"/>
<evidence type="ECO:0000313" key="1">
    <source>
        <dbReference type="EMBL" id="KAI3724576.1"/>
    </source>
</evidence>
<reference evidence="1 2" key="2">
    <citation type="journal article" date="2022" name="Mol. Ecol. Resour.">
        <title>The genomes of chicory, endive, great burdock and yacon provide insights into Asteraceae paleo-polyploidization history and plant inulin production.</title>
        <authorList>
            <person name="Fan W."/>
            <person name="Wang S."/>
            <person name="Wang H."/>
            <person name="Wang A."/>
            <person name="Jiang F."/>
            <person name="Liu H."/>
            <person name="Zhao H."/>
            <person name="Xu D."/>
            <person name="Zhang Y."/>
        </authorList>
    </citation>
    <scope>NUCLEOTIDE SEQUENCE [LARGE SCALE GENOMIC DNA]</scope>
    <source>
        <strain evidence="2">cv. Punajuju</strain>
        <tissue evidence="1">Leaves</tissue>
    </source>
</reference>
<gene>
    <name evidence="1" type="ORF">L2E82_36357</name>
</gene>
<dbReference type="Proteomes" id="UP001055811">
    <property type="component" value="Linkage Group LG06"/>
</dbReference>
<accession>A0ACB9BR98</accession>
<protein>
    <submittedName>
        <fullName evidence="1">Uncharacterized protein</fullName>
    </submittedName>
</protein>
<comment type="caution">
    <text evidence="1">The sequence shown here is derived from an EMBL/GenBank/DDBJ whole genome shotgun (WGS) entry which is preliminary data.</text>
</comment>
<keyword evidence="2" id="KW-1185">Reference proteome</keyword>
<reference evidence="2" key="1">
    <citation type="journal article" date="2022" name="Mol. Ecol. Resour.">
        <title>The genomes of chicory, endive, great burdock and yacon provide insights into Asteraceae palaeo-polyploidization history and plant inulin production.</title>
        <authorList>
            <person name="Fan W."/>
            <person name="Wang S."/>
            <person name="Wang H."/>
            <person name="Wang A."/>
            <person name="Jiang F."/>
            <person name="Liu H."/>
            <person name="Zhao H."/>
            <person name="Xu D."/>
            <person name="Zhang Y."/>
        </authorList>
    </citation>
    <scope>NUCLEOTIDE SEQUENCE [LARGE SCALE GENOMIC DNA]</scope>
    <source>
        <strain evidence="2">cv. Punajuju</strain>
    </source>
</reference>
<evidence type="ECO:0000313" key="2">
    <source>
        <dbReference type="Proteomes" id="UP001055811"/>
    </source>
</evidence>
<sequence length="111" mass="13110">MKVDRFMFYILRVLVNEWWLCYYLVVGVYYISSFELIVLRLDLVLSASIHIRFNRLGSMRLILIADKFSSSASIHIRIPQNLRSRPKLKHDYVFCKVEVLTVETALKILIS</sequence>